<dbReference type="Proteomes" id="UP000223968">
    <property type="component" value="Unassembled WGS sequence"/>
</dbReference>
<dbReference type="EMBL" id="PDNB01000060">
    <property type="protein sequence ID" value="PGH12285.1"/>
    <property type="molecule type" value="Genomic_DNA"/>
</dbReference>
<gene>
    <name evidence="2" type="ORF">AJ79_04351</name>
</gene>
<proteinExistence type="predicted"/>
<organism evidence="2 3">
    <name type="scientific">Helicocarpus griseus UAMH5409</name>
    <dbReference type="NCBI Taxonomy" id="1447875"/>
    <lineage>
        <taxon>Eukaryota</taxon>
        <taxon>Fungi</taxon>
        <taxon>Dikarya</taxon>
        <taxon>Ascomycota</taxon>
        <taxon>Pezizomycotina</taxon>
        <taxon>Eurotiomycetes</taxon>
        <taxon>Eurotiomycetidae</taxon>
        <taxon>Onygenales</taxon>
        <taxon>Ajellomycetaceae</taxon>
        <taxon>Helicocarpus</taxon>
    </lineage>
</organism>
<dbReference type="PROSITE" id="PS50181">
    <property type="entry name" value="FBOX"/>
    <property type="match status" value="1"/>
</dbReference>
<dbReference type="Gene3D" id="3.80.10.10">
    <property type="entry name" value="Ribonuclease Inhibitor"/>
    <property type="match status" value="1"/>
</dbReference>
<dbReference type="SUPFAM" id="SSF52047">
    <property type="entry name" value="RNI-like"/>
    <property type="match status" value="1"/>
</dbReference>
<dbReference type="InterPro" id="IPR032675">
    <property type="entry name" value="LRR_dom_sf"/>
</dbReference>
<reference evidence="2 3" key="1">
    <citation type="submission" date="2017-10" db="EMBL/GenBank/DDBJ databases">
        <title>Comparative genomics in systemic dimorphic fungi from Ajellomycetaceae.</title>
        <authorList>
            <person name="Munoz J.F."/>
            <person name="Mcewen J.G."/>
            <person name="Clay O.K."/>
            <person name="Cuomo C.A."/>
        </authorList>
    </citation>
    <scope>NUCLEOTIDE SEQUENCE [LARGE SCALE GENOMIC DNA]</scope>
    <source>
        <strain evidence="2 3">UAMH5409</strain>
    </source>
</reference>
<dbReference type="OrthoDB" id="1720422at2759"/>
<evidence type="ECO:0000313" key="2">
    <source>
        <dbReference type="EMBL" id="PGH12285.1"/>
    </source>
</evidence>
<name>A0A2B7XTL3_9EURO</name>
<dbReference type="InterPro" id="IPR001810">
    <property type="entry name" value="F-box_dom"/>
</dbReference>
<keyword evidence="3" id="KW-1185">Reference proteome</keyword>
<sequence length="628" mass="72718">MSLSSLPPEIVVEIFKLAGRDGLKNLCEVSKHAYNIAAPILYETLIVRVDWPSAFLWPRQPNASLLQYTKTVRFTSVFNEDIKHRCPYFQNEIVADITQRIRYLDFSSLEAFRRVFEGDVEPLREPTPPDVRPFQDDLIGLLENLKSNSLRSFIWETGTCIPKLLLGPAGQLSFKQNSLESIQFTGHKGRNCFYGSEEIDLSSFKCLKSLSWKRPRPKGDFKILGEVIRQTRHQLQEMDLELFDPETFSKQDSYFHHASRCFPGNCLRIPRGVLRQIFPSLQKLCLSSIPLMPMEEEMLCALNFPQLHTLKLRSCRGWDRFLRYAFRYQQQINLKSLNIQYTVYEEPISRTIIPEFVGSFDGLEELFIYATSSTNSADVWNAALRHKSTLKRFVQNGRYVPPNREEWRDVTNLFRPSDAGDATENIDRDILRNFDFECLGFCCDPKDLKSVIAPFSSKSSLLTLHVRQSGFFPEPGRYVAWNVNADDMVEDDDANYEYIRVRNLRTSRSASTRVTNGSCSYFVTLNIDEFFQIERDLHEFAEWVFGPTGIPSLQVLAVGEFSPEGLHPEKKALLCRKSEPTEHDAEEEDTPRFYRHLYYDDHELWKLLNEHSEFLEACPGDFVLGCIE</sequence>
<dbReference type="AlphaFoldDB" id="A0A2B7XTL3"/>
<evidence type="ECO:0000313" key="3">
    <source>
        <dbReference type="Proteomes" id="UP000223968"/>
    </source>
</evidence>
<feature type="domain" description="F-box" evidence="1">
    <location>
        <begin position="1"/>
        <end position="45"/>
    </location>
</feature>
<accession>A0A2B7XTL3</accession>
<evidence type="ECO:0000259" key="1">
    <source>
        <dbReference type="PROSITE" id="PS50181"/>
    </source>
</evidence>
<protein>
    <recommendedName>
        <fullName evidence="1">F-box domain-containing protein</fullName>
    </recommendedName>
</protein>
<comment type="caution">
    <text evidence="2">The sequence shown here is derived from an EMBL/GenBank/DDBJ whole genome shotgun (WGS) entry which is preliminary data.</text>
</comment>